<evidence type="ECO:0000313" key="3">
    <source>
        <dbReference type="Proteomes" id="UP001177744"/>
    </source>
</evidence>
<evidence type="ECO:0000256" key="1">
    <source>
        <dbReference type="SAM" id="MobiDB-lite"/>
    </source>
</evidence>
<dbReference type="EMBL" id="JAULJE010000025">
    <property type="protein sequence ID" value="KAK1327872.1"/>
    <property type="molecule type" value="Genomic_DNA"/>
</dbReference>
<name>A0AA40LDA2_CNENI</name>
<evidence type="ECO:0000313" key="2">
    <source>
        <dbReference type="EMBL" id="KAK1327872.1"/>
    </source>
</evidence>
<protein>
    <submittedName>
        <fullName evidence="2">Uncharacterized protein</fullName>
    </submittedName>
</protein>
<organism evidence="2 3">
    <name type="scientific">Cnephaeus nilssonii</name>
    <name type="common">Northern bat</name>
    <name type="synonym">Eptesicus nilssonii</name>
    <dbReference type="NCBI Taxonomy" id="3371016"/>
    <lineage>
        <taxon>Eukaryota</taxon>
        <taxon>Metazoa</taxon>
        <taxon>Chordata</taxon>
        <taxon>Craniata</taxon>
        <taxon>Vertebrata</taxon>
        <taxon>Euteleostomi</taxon>
        <taxon>Mammalia</taxon>
        <taxon>Eutheria</taxon>
        <taxon>Laurasiatheria</taxon>
        <taxon>Chiroptera</taxon>
        <taxon>Yangochiroptera</taxon>
        <taxon>Vespertilionidae</taxon>
        <taxon>Cnephaeus</taxon>
    </lineage>
</organism>
<dbReference type="Proteomes" id="UP001177744">
    <property type="component" value="Unassembled WGS sequence"/>
</dbReference>
<proteinExistence type="predicted"/>
<dbReference type="AlphaFoldDB" id="A0AA40LDA2"/>
<sequence length="161" mass="17654">MPSHNQECVRKGCIRVTYVATFRATSANTGFFLFFLSAITPYCQTTTSSQVRQNYSPRWQPRHRLAACPCGPRTPTSRGFCLEGGRHVFLKEAEEKREARASLKDANPAPWPRSLQDELPPPQGSGGHSGPHGAALALEGTLTGALVERQALVPRRRPASL</sequence>
<gene>
    <name evidence="2" type="ORF">QTO34_012781</name>
</gene>
<comment type="caution">
    <text evidence="2">The sequence shown here is derived from an EMBL/GenBank/DDBJ whole genome shotgun (WGS) entry which is preliminary data.</text>
</comment>
<reference evidence="2" key="1">
    <citation type="submission" date="2023-06" db="EMBL/GenBank/DDBJ databases">
        <title>Reference genome for the Northern bat (Eptesicus nilssonii), a most northern bat species.</title>
        <authorList>
            <person name="Laine V.N."/>
            <person name="Pulliainen A.T."/>
            <person name="Lilley T.M."/>
        </authorList>
    </citation>
    <scope>NUCLEOTIDE SEQUENCE</scope>
    <source>
        <strain evidence="2">BLF_Eptnil</strain>
        <tissue evidence="2">Kidney</tissue>
    </source>
</reference>
<keyword evidence="3" id="KW-1185">Reference proteome</keyword>
<feature type="region of interest" description="Disordered" evidence="1">
    <location>
        <begin position="98"/>
        <end position="137"/>
    </location>
</feature>
<accession>A0AA40LDA2</accession>